<dbReference type="OrthoDB" id="5426294at2759"/>
<dbReference type="VEuPathDB" id="FungiDB:BO78DRAFT_387809"/>
<feature type="region of interest" description="Disordered" evidence="1">
    <location>
        <begin position="99"/>
        <end position="137"/>
    </location>
</feature>
<evidence type="ECO:0000313" key="4">
    <source>
        <dbReference type="Proteomes" id="UP000248423"/>
    </source>
</evidence>
<evidence type="ECO:0000313" key="3">
    <source>
        <dbReference type="EMBL" id="PYI05331.1"/>
    </source>
</evidence>
<evidence type="ECO:0000256" key="2">
    <source>
        <dbReference type="SAM" id="SignalP"/>
    </source>
</evidence>
<reference evidence="3 4" key="1">
    <citation type="submission" date="2018-02" db="EMBL/GenBank/DDBJ databases">
        <title>The genomes of Aspergillus section Nigri reveals drivers in fungal speciation.</title>
        <authorList>
            <consortium name="DOE Joint Genome Institute"/>
            <person name="Vesth T.C."/>
            <person name="Nybo J."/>
            <person name="Theobald S."/>
            <person name="Brandl J."/>
            <person name="Frisvad J.C."/>
            <person name="Nielsen K.F."/>
            <person name="Lyhne E.K."/>
            <person name="Kogle M.E."/>
            <person name="Kuo A."/>
            <person name="Riley R."/>
            <person name="Clum A."/>
            <person name="Nolan M."/>
            <person name="Lipzen A."/>
            <person name="Salamov A."/>
            <person name="Henrissat B."/>
            <person name="Wiebenga A."/>
            <person name="De vries R.P."/>
            <person name="Grigoriev I.V."/>
            <person name="Mortensen U.H."/>
            <person name="Andersen M.R."/>
            <person name="Baker S.E."/>
        </authorList>
    </citation>
    <scope>NUCLEOTIDE SEQUENCE [LARGE SCALE GENOMIC DNA]</scope>
    <source>
        <strain evidence="3 4">CBS 121057</strain>
    </source>
</reference>
<keyword evidence="2" id="KW-0732">Signal</keyword>
<proteinExistence type="predicted"/>
<dbReference type="Proteomes" id="UP000248423">
    <property type="component" value="Unassembled WGS sequence"/>
</dbReference>
<accession>A0A319E5V1</accession>
<feature type="signal peptide" evidence="2">
    <location>
        <begin position="1"/>
        <end position="21"/>
    </location>
</feature>
<name>A0A319E5V1_ASPSB</name>
<sequence length="300" mass="31605">MPDRFSLAIATILAFMLTAASQIAYNPKTNSLICSKPGGSYCVYGSLEGSTIISCYESTPPTGDAVCAFNGTGYTLSMSKVPVPESILCDETDLWKHYPNTPDEPIALDEENGPPQQPDSSSEPTSASTDWDGPKLPIPPLFPATRLPITSMSASSPVSSHLINSTPSSTPIIQKRARVCSDPWAIPPSSQWLGPTPSVSPESVGLMTKKPGTVVTSRRSLSTYTSTIYVGRSSVTTIVSVSATEVDKSHSESGGTLSTWDIKTSQTSANDSGVKAVETSGWDLVWVVVVGFGVGFVFGG</sequence>
<gene>
    <name evidence="3" type="ORF">BO78DRAFT_387809</name>
</gene>
<organism evidence="3 4">
    <name type="scientific">Aspergillus sclerotiicarbonarius (strain CBS 121057 / IBT 28362)</name>
    <dbReference type="NCBI Taxonomy" id="1448318"/>
    <lineage>
        <taxon>Eukaryota</taxon>
        <taxon>Fungi</taxon>
        <taxon>Dikarya</taxon>
        <taxon>Ascomycota</taxon>
        <taxon>Pezizomycotina</taxon>
        <taxon>Eurotiomycetes</taxon>
        <taxon>Eurotiomycetidae</taxon>
        <taxon>Eurotiales</taxon>
        <taxon>Aspergillaceae</taxon>
        <taxon>Aspergillus</taxon>
        <taxon>Aspergillus subgen. Circumdati</taxon>
    </lineage>
</organism>
<dbReference type="EMBL" id="KZ826359">
    <property type="protein sequence ID" value="PYI05331.1"/>
    <property type="molecule type" value="Genomic_DNA"/>
</dbReference>
<keyword evidence="4" id="KW-1185">Reference proteome</keyword>
<feature type="chain" id="PRO_5016296358" evidence="2">
    <location>
        <begin position="22"/>
        <end position="300"/>
    </location>
</feature>
<protein>
    <submittedName>
        <fullName evidence="3">Uncharacterized protein</fullName>
    </submittedName>
</protein>
<feature type="compositionally biased region" description="Polar residues" evidence="1">
    <location>
        <begin position="118"/>
        <end position="129"/>
    </location>
</feature>
<dbReference type="AlphaFoldDB" id="A0A319E5V1"/>
<evidence type="ECO:0000256" key="1">
    <source>
        <dbReference type="SAM" id="MobiDB-lite"/>
    </source>
</evidence>